<name>L8P4S6_STRVR</name>
<feature type="transmembrane region" description="Helical" evidence="1">
    <location>
        <begin position="60"/>
        <end position="81"/>
    </location>
</feature>
<accession>L8P4S6</accession>
<evidence type="ECO:0000313" key="3">
    <source>
        <dbReference type="Proteomes" id="UP000011205"/>
    </source>
</evidence>
<evidence type="ECO:0000313" key="2">
    <source>
        <dbReference type="EMBL" id="ELS51113.1"/>
    </source>
</evidence>
<dbReference type="AlphaFoldDB" id="L8P4S6"/>
<dbReference type="PATRIC" id="fig|1160705.3.peg.7806"/>
<organism evidence="2 3">
    <name type="scientific">Streptomyces viridochromogenes Tue57</name>
    <dbReference type="NCBI Taxonomy" id="1160705"/>
    <lineage>
        <taxon>Bacteria</taxon>
        <taxon>Bacillati</taxon>
        <taxon>Actinomycetota</taxon>
        <taxon>Actinomycetes</taxon>
        <taxon>Kitasatosporales</taxon>
        <taxon>Streptomycetaceae</taxon>
        <taxon>Streptomyces</taxon>
    </lineage>
</organism>
<dbReference type="SUPFAM" id="SSF103473">
    <property type="entry name" value="MFS general substrate transporter"/>
    <property type="match status" value="1"/>
</dbReference>
<sequence>MGASGVWVCNTVAWVLPGRYLTGAALAAGIACINGLGNLGGFFDPYIIGWLKSATGGFQVALAVLGCALALDAVIVVLLGLSCHRGRGASETAKGVAPQTAEA</sequence>
<keyword evidence="1" id="KW-0812">Transmembrane</keyword>
<keyword evidence="1" id="KW-0472">Membrane</keyword>
<dbReference type="InterPro" id="IPR036259">
    <property type="entry name" value="MFS_trans_sf"/>
</dbReference>
<dbReference type="Proteomes" id="UP000011205">
    <property type="component" value="Unassembled WGS sequence"/>
</dbReference>
<reference evidence="2 3" key="1">
    <citation type="journal article" date="2013" name="Genome Announc.">
        <title>Draft Genome Sequence of Streptomyces viridochromogenes Strain Tu57, Producer of Avilamycin.</title>
        <authorList>
            <person name="Gruning B.A."/>
            <person name="Erxleben A."/>
            <person name="Hahnlein A."/>
            <person name="Gunther S."/>
        </authorList>
    </citation>
    <scope>NUCLEOTIDE SEQUENCE [LARGE SCALE GENOMIC DNA]</scope>
    <source>
        <strain evidence="2 3">Tue57</strain>
    </source>
</reference>
<keyword evidence="1" id="KW-1133">Transmembrane helix</keyword>
<comment type="caution">
    <text evidence="2">The sequence shown here is derived from an EMBL/GenBank/DDBJ whole genome shotgun (WGS) entry which is preliminary data.</text>
</comment>
<gene>
    <name evidence="2" type="ORF">STVIR_7897</name>
</gene>
<feature type="transmembrane region" description="Helical" evidence="1">
    <location>
        <begin position="20"/>
        <end position="40"/>
    </location>
</feature>
<dbReference type="EMBL" id="AMLP01000246">
    <property type="protein sequence ID" value="ELS51113.1"/>
    <property type="molecule type" value="Genomic_DNA"/>
</dbReference>
<proteinExistence type="predicted"/>
<protein>
    <submittedName>
        <fullName evidence="2">Putative Major facilitator superfamily MFS-1</fullName>
    </submittedName>
</protein>
<evidence type="ECO:0000256" key="1">
    <source>
        <dbReference type="SAM" id="Phobius"/>
    </source>
</evidence>
<dbReference type="RefSeq" id="WP_004003361.1">
    <property type="nucleotide sequence ID" value="NZ_AMLP01000246.1"/>
</dbReference>